<gene>
    <name evidence="1" type="ORF">SDC9_12875</name>
</gene>
<protein>
    <submittedName>
        <fullName evidence="1">Uncharacterized protein</fullName>
    </submittedName>
</protein>
<proteinExistence type="predicted"/>
<evidence type="ECO:0000313" key="1">
    <source>
        <dbReference type="EMBL" id="MPL67185.1"/>
    </source>
</evidence>
<accession>A0A644TJK4</accession>
<organism evidence="1">
    <name type="scientific">bioreactor metagenome</name>
    <dbReference type="NCBI Taxonomy" id="1076179"/>
    <lineage>
        <taxon>unclassified sequences</taxon>
        <taxon>metagenomes</taxon>
        <taxon>ecological metagenomes</taxon>
    </lineage>
</organism>
<reference evidence="1" key="1">
    <citation type="submission" date="2019-08" db="EMBL/GenBank/DDBJ databases">
        <authorList>
            <person name="Kucharzyk K."/>
            <person name="Murdoch R.W."/>
            <person name="Higgins S."/>
            <person name="Loffler F."/>
        </authorList>
    </citation>
    <scope>NUCLEOTIDE SEQUENCE</scope>
</reference>
<comment type="caution">
    <text evidence="1">The sequence shown here is derived from an EMBL/GenBank/DDBJ whole genome shotgun (WGS) entry which is preliminary data.</text>
</comment>
<dbReference type="AlphaFoldDB" id="A0A644TJK4"/>
<dbReference type="EMBL" id="VSSQ01000035">
    <property type="protein sequence ID" value="MPL67185.1"/>
    <property type="molecule type" value="Genomic_DNA"/>
</dbReference>
<name>A0A644TJK4_9ZZZZ</name>
<sequence length="366" mass="42636">MRTAFICYRGFQVLNCINFVYNNIRGTAGSSDIYIVDEFFDDKDIAERLRKTAIFNKVILVKDIPDRSLSFNRHFGQVLPKKYLQYRLGLKKEPISDYKQLVTCGWNKLFIRYAEFLKGKDIKIIFLDDGIVSYVGNMRDNEYPGLINKKIKPFFGKGAHSIKIDELYLNNIAQNQSSMVDHVRELPKLVNAKKEFKELLNYVFGYNEKCLNTKYVFLDQFTNNDINMEKVISKAALWGKIAAFVPKGELLVRLHPHDTGTMDLPGVFFDKKRSLWELVCINEVNDKNVLIGYCSTALITPKFIFDEEPIIICLYKLVEFRNKEKAQEIDNVFMQLRESYRRKERVIIPGNITELESVLEKISLLK</sequence>